<dbReference type="RefSeq" id="WP_085039867.1">
    <property type="nucleotide sequence ID" value="NZ_CADIKG010000005.1"/>
</dbReference>
<dbReference type="PANTHER" id="PTHR30537">
    <property type="entry name" value="HTH-TYPE TRANSCRIPTIONAL REGULATOR"/>
    <property type="match status" value="1"/>
</dbReference>
<evidence type="ECO:0000256" key="2">
    <source>
        <dbReference type="ARBA" id="ARBA00023015"/>
    </source>
</evidence>
<evidence type="ECO:0000313" key="9">
    <source>
        <dbReference type="Proteomes" id="UP000494135"/>
    </source>
</evidence>
<dbReference type="InterPro" id="IPR036390">
    <property type="entry name" value="WH_DNA-bd_sf"/>
</dbReference>
<reference evidence="6 9" key="2">
    <citation type="submission" date="2020-04" db="EMBL/GenBank/DDBJ databases">
        <authorList>
            <person name="De Canck E."/>
        </authorList>
    </citation>
    <scope>NUCLEOTIDE SEQUENCE [LARGE SCALE GENOMIC DNA]</scope>
    <source>
        <strain evidence="6 9">LMG 29660</strain>
    </source>
</reference>
<dbReference type="CDD" id="cd08422">
    <property type="entry name" value="PBP2_CrgA_like"/>
    <property type="match status" value="1"/>
</dbReference>
<dbReference type="GO" id="GO:0003700">
    <property type="term" value="F:DNA-binding transcription factor activity"/>
    <property type="evidence" value="ECO:0007669"/>
    <property type="project" value="InterPro"/>
</dbReference>
<evidence type="ECO:0000256" key="3">
    <source>
        <dbReference type="ARBA" id="ARBA00023125"/>
    </source>
</evidence>
<gene>
    <name evidence="6" type="primary">pgrR_10</name>
    <name evidence="7" type="ORF">B7G54_15635</name>
    <name evidence="6" type="ORF">LMG29660_02897</name>
</gene>
<dbReference type="InterPro" id="IPR036388">
    <property type="entry name" value="WH-like_DNA-bd_sf"/>
</dbReference>
<dbReference type="Gene3D" id="3.40.190.290">
    <property type="match status" value="1"/>
</dbReference>
<proteinExistence type="inferred from homology"/>
<dbReference type="OrthoDB" id="8523827at2"/>
<dbReference type="EMBL" id="CADIKG010000005">
    <property type="protein sequence ID" value="CAB3756609.1"/>
    <property type="molecule type" value="Genomic_DNA"/>
</dbReference>
<feature type="domain" description="HTH lysR-type" evidence="5">
    <location>
        <begin position="1"/>
        <end position="60"/>
    </location>
</feature>
<keyword evidence="3" id="KW-0238">DNA-binding</keyword>
<name>A0A1X1PGE2_9BURK</name>
<dbReference type="Pfam" id="PF00126">
    <property type="entry name" value="HTH_1"/>
    <property type="match status" value="1"/>
</dbReference>
<dbReference type="Pfam" id="PF03466">
    <property type="entry name" value="LysR_substrate"/>
    <property type="match status" value="1"/>
</dbReference>
<evidence type="ECO:0000256" key="1">
    <source>
        <dbReference type="ARBA" id="ARBA00009437"/>
    </source>
</evidence>
<dbReference type="AlphaFoldDB" id="A0A1X1PGE2"/>
<dbReference type="InterPro" id="IPR005119">
    <property type="entry name" value="LysR_subst-bd"/>
</dbReference>
<dbReference type="InterPro" id="IPR058163">
    <property type="entry name" value="LysR-type_TF_proteobact-type"/>
</dbReference>
<dbReference type="InterPro" id="IPR000847">
    <property type="entry name" value="LysR_HTH_N"/>
</dbReference>
<dbReference type="Gene3D" id="1.10.10.10">
    <property type="entry name" value="Winged helix-like DNA-binding domain superfamily/Winged helix DNA-binding domain"/>
    <property type="match status" value="1"/>
</dbReference>
<keyword evidence="2" id="KW-0805">Transcription regulation</keyword>
<organism evidence="7 8">
    <name type="scientific">Burkholderia puraquae</name>
    <dbReference type="NCBI Taxonomy" id="1904757"/>
    <lineage>
        <taxon>Bacteria</taxon>
        <taxon>Pseudomonadati</taxon>
        <taxon>Pseudomonadota</taxon>
        <taxon>Betaproteobacteria</taxon>
        <taxon>Burkholderiales</taxon>
        <taxon>Burkholderiaceae</taxon>
        <taxon>Burkholderia</taxon>
        <taxon>Burkholderia cepacia complex</taxon>
    </lineage>
</organism>
<evidence type="ECO:0000313" key="6">
    <source>
        <dbReference type="EMBL" id="CAB3756609.1"/>
    </source>
</evidence>
<dbReference type="PROSITE" id="PS50931">
    <property type="entry name" value="HTH_LYSR"/>
    <property type="match status" value="1"/>
</dbReference>
<comment type="similarity">
    <text evidence="1">Belongs to the LysR transcriptional regulatory family.</text>
</comment>
<keyword evidence="4" id="KW-0804">Transcription</keyword>
<dbReference type="SUPFAM" id="SSF53850">
    <property type="entry name" value="Periplasmic binding protein-like II"/>
    <property type="match status" value="1"/>
</dbReference>
<dbReference type="PANTHER" id="PTHR30537:SF5">
    <property type="entry name" value="HTH-TYPE TRANSCRIPTIONAL ACTIVATOR TTDR-RELATED"/>
    <property type="match status" value="1"/>
</dbReference>
<dbReference type="SUPFAM" id="SSF46785">
    <property type="entry name" value="Winged helix' DNA-binding domain"/>
    <property type="match status" value="1"/>
</dbReference>
<dbReference type="GO" id="GO:0003677">
    <property type="term" value="F:DNA binding"/>
    <property type="evidence" value="ECO:0007669"/>
    <property type="project" value="UniProtKB-KW"/>
</dbReference>
<evidence type="ECO:0000313" key="8">
    <source>
        <dbReference type="Proteomes" id="UP000193146"/>
    </source>
</evidence>
<evidence type="ECO:0000256" key="4">
    <source>
        <dbReference type="ARBA" id="ARBA00023163"/>
    </source>
</evidence>
<dbReference type="EMBL" id="NBYX01000007">
    <property type="protein sequence ID" value="ORT85255.1"/>
    <property type="molecule type" value="Genomic_DNA"/>
</dbReference>
<accession>A0A1X1PGE2</accession>
<evidence type="ECO:0000259" key="5">
    <source>
        <dbReference type="PROSITE" id="PS50931"/>
    </source>
</evidence>
<sequence length="306" mass="33792">MLNRLDILKIFSAAAAAPTFREAAARLGVSPQVVTRAVRELEEMLGETLFHRTTRSIRITAFGQAFARDAQTALAAVDGLFGPATGQADEPVGVVRITAPSGMGRHYVQPILSDLMQRYPGLVPDLRLSDVPSPVVDEQIDIGVRVGAIGDNRFVARMVGPLPMWIVGAPSLVKRLGEPRNRKELEAMPVTCLIDRASGRAWPWMFRGEHQFVPSSPAYLTDDTEVEIEAVCAGVGLGQCSEYLVRPYLDKGRLVRLLPGLDPEPWKLHVYRPRRGPMPRRIRVVYDALVAKLGVATWRGESRRPE</sequence>
<reference evidence="7 8" key="1">
    <citation type="submission" date="2017-04" db="EMBL/GenBank/DDBJ databases">
        <title>Burkholderia puraquae sp. nov., a novel Burkholderia cepacia complex species from hospital setting samples.</title>
        <authorList>
            <person name="Martina P."/>
            <person name="Leguizamon M."/>
            <person name="Prieto C."/>
            <person name="Sousa S."/>
            <person name="Montanaro P."/>
            <person name="Draghi W."/>
            <person name="Staembler M."/>
            <person name="Bettiol M."/>
            <person name="Figoli C."/>
            <person name="Palau J."/>
            <person name="Alvarez F."/>
            <person name="Benetti S."/>
            <person name="Anchat E."/>
            <person name="Vescina C."/>
            <person name="Ferreras J."/>
            <person name="Lasch P."/>
            <person name="Lagares A."/>
            <person name="Zorreguieta A."/>
            <person name="Yantorno O."/>
            <person name="Bosch A."/>
        </authorList>
    </citation>
    <scope>NUCLEOTIDE SEQUENCE [LARGE SCALE GENOMIC DNA]</scope>
    <source>
        <strain evidence="7 8">CAMPA 1040</strain>
    </source>
</reference>
<dbReference type="Proteomes" id="UP000193146">
    <property type="component" value="Unassembled WGS sequence"/>
</dbReference>
<evidence type="ECO:0000313" key="7">
    <source>
        <dbReference type="EMBL" id="ORT85255.1"/>
    </source>
</evidence>
<dbReference type="Proteomes" id="UP000494135">
    <property type="component" value="Unassembled WGS sequence"/>
</dbReference>
<keyword evidence="8" id="KW-1185">Reference proteome</keyword>
<protein>
    <submittedName>
        <fullName evidence="6">HTH-type transcriptional regulator PgrR</fullName>
    </submittedName>
    <submittedName>
        <fullName evidence="7">LysR family transcriptional regulator</fullName>
    </submittedName>
</protein>